<dbReference type="InterPro" id="IPR007348">
    <property type="entry name" value="CopC_dom"/>
</dbReference>
<evidence type="ECO:0000256" key="4">
    <source>
        <dbReference type="ARBA" id="ARBA00023008"/>
    </source>
</evidence>
<dbReference type="Pfam" id="PF04234">
    <property type="entry name" value="CopC"/>
    <property type="match status" value="1"/>
</dbReference>
<evidence type="ECO:0000259" key="5">
    <source>
        <dbReference type="Pfam" id="PF04234"/>
    </source>
</evidence>
<dbReference type="InterPro" id="IPR032694">
    <property type="entry name" value="CopC/D"/>
</dbReference>
<dbReference type="InterPro" id="IPR014756">
    <property type="entry name" value="Ig_E-set"/>
</dbReference>
<accession>A0A3B0Z460</accession>
<dbReference type="GO" id="GO:0006825">
    <property type="term" value="P:copper ion transport"/>
    <property type="evidence" value="ECO:0007669"/>
    <property type="project" value="InterPro"/>
</dbReference>
<dbReference type="InterPro" id="IPR014755">
    <property type="entry name" value="Cu-Rt/internalin_Ig-like"/>
</dbReference>
<evidence type="ECO:0000256" key="2">
    <source>
        <dbReference type="ARBA" id="ARBA00022723"/>
    </source>
</evidence>
<dbReference type="AlphaFoldDB" id="A0A3B0Z460"/>
<dbReference type="GO" id="GO:0030313">
    <property type="term" value="C:cell envelope"/>
    <property type="evidence" value="ECO:0007669"/>
    <property type="project" value="UniProtKB-SubCell"/>
</dbReference>
<reference evidence="6" key="1">
    <citation type="submission" date="2018-06" db="EMBL/GenBank/DDBJ databases">
        <authorList>
            <person name="Zhirakovskaya E."/>
        </authorList>
    </citation>
    <scope>NUCLEOTIDE SEQUENCE</scope>
</reference>
<organism evidence="6">
    <name type="scientific">hydrothermal vent metagenome</name>
    <dbReference type="NCBI Taxonomy" id="652676"/>
    <lineage>
        <taxon>unclassified sequences</taxon>
        <taxon>metagenomes</taxon>
        <taxon>ecological metagenomes</taxon>
    </lineage>
</organism>
<proteinExistence type="predicted"/>
<dbReference type="GO" id="GO:0005507">
    <property type="term" value="F:copper ion binding"/>
    <property type="evidence" value="ECO:0007669"/>
    <property type="project" value="InterPro"/>
</dbReference>
<keyword evidence="4" id="KW-0186">Copper</keyword>
<dbReference type="Gene3D" id="2.60.40.1220">
    <property type="match status" value="1"/>
</dbReference>
<keyword evidence="2" id="KW-0479">Metal-binding</keyword>
<protein>
    <recommendedName>
        <fullName evidence="5">CopC domain-containing protein</fullName>
    </recommendedName>
</protein>
<evidence type="ECO:0000256" key="1">
    <source>
        <dbReference type="ARBA" id="ARBA00004196"/>
    </source>
</evidence>
<keyword evidence="3" id="KW-0732">Signal</keyword>
<dbReference type="GO" id="GO:0005886">
    <property type="term" value="C:plasma membrane"/>
    <property type="evidence" value="ECO:0007669"/>
    <property type="project" value="TreeGrafter"/>
</dbReference>
<evidence type="ECO:0000313" key="6">
    <source>
        <dbReference type="EMBL" id="VAW88098.1"/>
    </source>
</evidence>
<dbReference type="PANTHER" id="PTHR34820">
    <property type="entry name" value="INNER MEMBRANE PROTEIN YEBZ"/>
    <property type="match status" value="1"/>
</dbReference>
<feature type="domain" description="CopC" evidence="5">
    <location>
        <begin position="26"/>
        <end position="121"/>
    </location>
</feature>
<sequence>MNTIKRASLSSCLLLLLMFPLVSWGHVHLDKSIPAKGDTVSPAPESLQLWFSGGVETDWSKIEVKSADGARMDDGEVSHINDDPKTLKVTLKPLPSGTYKIKWNIVAHDGHRIKGNSHFSVK</sequence>
<dbReference type="GO" id="GO:0046688">
    <property type="term" value="P:response to copper ion"/>
    <property type="evidence" value="ECO:0007669"/>
    <property type="project" value="InterPro"/>
</dbReference>
<dbReference type="PANTHER" id="PTHR34820:SF4">
    <property type="entry name" value="INNER MEMBRANE PROTEIN YEBZ"/>
    <property type="match status" value="1"/>
</dbReference>
<name>A0A3B0Z460_9ZZZZ</name>
<comment type="subcellular location">
    <subcellularLocation>
        <location evidence="1">Cell envelope</location>
    </subcellularLocation>
</comment>
<gene>
    <name evidence="6" type="ORF">MNBD_GAMMA17-243</name>
</gene>
<evidence type="ECO:0000256" key="3">
    <source>
        <dbReference type="ARBA" id="ARBA00022729"/>
    </source>
</evidence>
<dbReference type="SUPFAM" id="SSF81296">
    <property type="entry name" value="E set domains"/>
    <property type="match status" value="1"/>
</dbReference>
<dbReference type="EMBL" id="UOFQ01000089">
    <property type="protein sequence ID" value="VAW88098.1"/>
    <property type="molecule type" value="Genomic_DNA"/>
</dbReference>
<dbReference type="GO" id="GO:0042597">
    <property type="term" value="C:periplasmic space"/>
    <property type="evidence" value="ECO:0007669"/>
    <property type="project" value="InterPro"/>
</dbReference>